<evidence type="ECO:0000313" key="2">
    <source>
        <dbReference type="EMBL" id="SZX66811.1"/>
    </source>
</evidence>
<gene>
    <name evidence="2" type="ORF">BQ4739_LOCUS7218</name>
</gene>
<protein>
    <submittedName>
        <fullName evidence="2">Uncharacterized protein</fullName>
    </submittedName>
</protein>
<accession>A0A383VNS5</accession>
<proteinExistence type="predicted"/>
<dbReference type="Proteomes" id="UP000256970">
    <property type="component" value="Unassembled WGS sequence"/>
</dbReference>
<evidence type="ECO:0000256" key="1">
    <source>
        <dbReference type="SAM" id="MobiDB-lite"/>
    </source>
</evidence>
<name>A0A383VNS5_TETOB</name>
<feature type="compositionally biased region" description="Basic and acidic residues" evidence="1">
    <location>
        <begin position="242"/>
        <end position="266"/>
    </location>
</feature>
<feature type="compositionally biased region" description="Low complexity" evidence="1">
    <location>
        <begin position="267"/>
        <end position="287"/>
    </location>
</feature>
<keyword evidence="3" id="KW-1185">Reference proteome</keyword>
<feature type="region of interest" description="Disordered" evidence="1">
    <location>
        <begin position="368"/>
        <end position="394"/>
    </location>
</feature>
<reference evidence="2 3" key="1">
    <citation type="submission" date="2016-10" db="EMBL/GenBank/DDBJ databases">
        <authorList>
            <person name="Cai Z."/>
        </authorList>
    </citation>
    <scope>NUCLEOTIDE SEQUENCE [LARGE SCALE GENOMIC DNA]</scope>
</reference>
<feature type="region of interest" description="Disordered" evidence="1">
    <location>
        <begin position="234"/>
        <end position="295"/>
    </location>
</feature>
<evidence type="ECO:0000313" key="3">
    <source>
        <dbReference type="Proteomes" id="UP000256970"/>
    </source>
</evidence>
<feature type="compositionally biased region" description="Low complexity" evidence="1">
    <location>
        <begin position="370"/>
        <end position="379"/>
    </location>
</feature>
<organism evidence="2 3">
    <name type="scientific">Tetradesmus obliquus</name>
    <name type="common">Green alga</name>
    <name type="synonym">Acutodesmus obliquus</name>
    <dbReference type="NCBI Taxonomy" id="3088"/>
    <lineage>
        <taxon>Eukaryota</taxon>
        <taxon>Viridiplantae</taxon>
        <taxon>Chlorophyta</taxon>
        <taxon>core chlorophytes</taxon>
        <taxon>Chlorophyceae</taxon>
        <taxon>CS clade</taxon>
        <taxon>Sphaeropleales</taxon>
        <taxon>Scenedesmaceae</taxon>
        <taxon>Tetradesmus</taxon>
    </lineage>
</organism>
<sequence length="416" mass="45099">MKLTAVCISCGRFGLCVTSLSVDLDSTFFNSKNDREAAARLVLEAKGFRILKDRSYVNVRPKAEDIARLLQTHLDVELQQLQHSDADAETLLVIPNYPTTGSREQTNGIEINLAKAEAMDAALQQLDLPGSCIVRKSTRCVSGAVKAWSGKDTRSAAAAASASAKGSSWKQKQQLERDAVQAFLQDGERCSATAEVLQQFKVQDGKKDADARHDLAVVFWLAAAVLQDRAEQLRTQHNGQQKQEKKRQNAADKERRAAEKQRRAAERQQQALEKLLHQQKQQQQQQARRVRVDTARADSPVYGALPSPSLPAAAVAAAAAGAARITRGLWAVEEEIDLTCVDAAAAAGSQAAVKREAREMVDLTEPGSPAAAGWAAAHASVEPPGAPLKKRRRRGKVDPDADCIVLDDEGMVHCSC</sequence>
<dbReference type="AlphaFoldDB" id="A0A383VNS5"/>
<dbReference type="EMBL" id="FNXT01000746">
    <property type="protein sequence ID" value="SZX66811.1"/>
    <property type="molecule type" value="Genomic_DNA"/>
</dbReference>